<protein>
    <submittedName>
        <fullName evidence="2">Uncharacterized protein</fullName>
    </submittedName>
</protein>
<dbReference type="Proteomes" id="UP000183947">
    <property type="component" value="Unassembled WGS sequence"/>
</dbReference>
<gene>
    <name evidence="2" type="ORF">SAMN02746009_03520</name>
</gene>
<keyword evidence="3" id="KW-1185">Reference proteome</keyword>
<dbReference type="AlphaFoldDB" id="A0A1M7E577"/>
<reference evidence="3" key="1">
    <citation type="submission" date="2016-11" db="EMBL/GenBank/DDBJ databases">
        <authorList>
            <person name="Varghese N."/>
            <person name="Submissions S."/>
        </authorList>
    </citation>
    <scope>NUCLEOTIDE SEQUENCE [LARGE SCALE GENOMIC DNA]</scope>
    <source>
        <strain evidence="3">DSM 18569</strain>
    </source>
</reference>
<evidence type="ECO:0000313" key="3">
    <source>
        <dbReference type="Proteomes" id="UP000183947"/>
    </source>
</evidence>
<feature type="region of interest" description="Disordered" evidence="1">
    <location>
        <begin position="91"/>
        <end position="122"/>
    </location>
</feature>
<evidence type="ECO:0000313" key="2">
    <source>
        <dbReference type="EMBL" id="SHL86911.1"/>
    </source>
</evidence>
<dbReference type="EMBL" id="FRAS01000024">
    <property type="protein sequence ID" value="SHL86911.1"/>
    <property type="molecule type" value="Genomic_DNA"/>
</dbReference>
<evidence type="ECO:0000256" key="1">
    <source>
        <dbReference type="SAM" id="MobiDB-lite"/>
    </source>
</evidence>
<accession>A0A1M7E577</accession>
<name>A0A1M7E577_9BACT</name>
<feature type="compositionally biased region" description="Low complexity" evidence="1">
    <location>
        <begin position="91"/>
        <end position="100"/>
    </location>
</feature>
<proteinExistence type="predicted"/>
<organism evidence="2 3">
    <name type="scientific">Hymenobacter psychrotolerans DSM 18569</name>
    <dbReference type="NCBI Taxonomy" id="1121959"/>
    <lineage>
        <taxon>Bacteria</taxon>
        <taxon>Pseudomonadati</taxon>
        <taxon>Bacteroidota</taxon>
        <taxon>Cytophagia</taxon>
        <taxon>Cytophagales</taxon>
        <taxon>Hymenobacteraceae</taxon>
        <taxon>Hymenobacter</taxon>
    </lineage>
</organism>
<sequence length="122" mass="13367">MTADALLSHLTTLGQTLADATDTGDAGSDSPLEQARVFLFTYLPQEPHVPYRADDLLELLAPSPHTHRSWAEERLLLLEGLSLLQQLWEKQRQPATAAPAAPVPEPVAARRRAGMRAARPPE</sequence>
<dbReference type="STRING" id="1121959.SAMN02746009_03520"/>